<sequence>MNLITSKVRLWIEYGLIALVLASIGLGVTLKMQTIRQETSIANLKSDFEAEKVKVERATERIDLVEGVNEAQAKVIDTLGGQREKDNLAVTKLLNTYQTLRDNDQRLRDKLDDLEKTDADAKNYFDIPMPESVACLYDDSCTDAPAKSGSRVQDPKDNSTLGPAASLLLAPEPKTEGRQGGS</sequence>
<dbReference type="Proteomes" id="UP000240618">
    <property type="component" value="Segment"/>
</dbReference>
<evidence type="ECO:0000313" key="3">
    <source>
        <dbReference type="EMBL" id="AUM59792.1"/>
    </source>
</evidence>
<evidence type="ECO:0000313" key="4">
    <source>
        <dbReference type="Proteomes" id="UP000240618"/>
    </source>
</evidence>
<dbReference type="RefSeq" id="YP_009836255.1">
    <property type="nucleotide sequence ID" value="NC_048687.1"/>
</dbReference>
<feature type="compositionally biased region" description="Basic and acidic residues" evidence="1">
    <location>
        <begin position="173"/>
        <end position="182"/>
    </location>
</feature>
<protein>
    <submittedName>
        <fullName evidence="3">Uncharacterized protein</fullName>
    </submittedName>
</protein>
<keyword evidence="2" id="KW-0812">Transmembrane</keyword>
<dbReference type="EMBL" id="MG596800">
    <property type="protein sequence ID" value="AUM59792.1"/>
    <property type="molecule type" value="Genomic_DNA"/>
</dbReference>
<keyword evidence="2" id="KW-0472">Membrane</keyword>
<name>A0A2I6PIC4_9CAUD</name>
<dbReference type="GeneID" id="55606494"/>
<reference evidence="3 4" key="1">
    <citation type="journal article" date="2018" name="Arch. Virol.">
        <title>Genome sequence of the novel virulent bacteriophage PMBT14 with lytic activity against Pseudomonas fluorescens DSM 50090(R).</title>
        <authorList>
            <person name="Koberg S."/>
            <person name="Gieschler S."/>
            <person name="Brinks E."/>
            <person name="Wenning M."/>
            <person name="Neve H."/>
            <person name="Franz C.M."/>
        </authorList>
    </citation>
    <scope>NUCLEOTIDE SEQUENCE [LARGE SCALE GENOMIC DNA]</scope>
</reference>
<dbReference type="KEGG" id="vg:55606494"/>
<evidence type="ECO:0000256" key="1">
    <source>
        <dbReference type="SAM" id="MobiDB-lite"/>
    </source>
</evidence>
<keyword evidence="2" id="KW-1133">Transmembrane helix</keyword>
<proteinExistence type="predicted"/>
<accession>A0A2I6PIC4</accession>
<keyword evidence="4" id="KW-1185">Reference proteome</keyword>
<feature type="transmembrane region" description="Helical" evidence="2">
    <location>
        <begin position="12"/>
        <end position="30"/>
    </location>
</feature>
<evidence type="ECO:0000256" key="2">
    <source>
        <dbReference type="SAM" id="Phobius"/>
    </source>
</evidence>
<feature type="region of interest" description="Disordered" evidence="1">
    <location>
        <begin position="144"/>
        <end position="182"/>
    </location>
</feature>
<organism evidence="3 4">
    <name type="scientific">Pseudomonas phage PMBT14</name>
    <dbReference type="NCBI Taxonomy" id="2059855"/>
    <lineage>
        <taxon>Viruses</taxon>
        <taxon>Duplodnaviria</taxon>
        <taxon>Heunggongvirae</taxon>
        <taxon>Uroviricota</taxon>
        <taxon>Caudoviricetes</taxon>
        <taxon>Knuthellervirus</taxon>
        <taxon>Knuthellervirus PMBT14</taxon>
    </lineage>
</organism>